<protein>
    <recommendedName>
        <fullName evidence="3">DUF3455 domain-containing protein</fullName>
    </recommendedName>
</protein>
<comment type="caution">
    <text evidence="1">The sequence shown here is derived from an EMBL/GenBank/DDBJ whole genome shotgun (WGS) entry which is preliminary data.</text>
</comment>
<dbReference type="EMBL" id="JAUSWL010000001">
    <property type="protein sequence ID" value="MDQ0541281.1"/>
    <property type="molecule type" value="Genomic_DNA"/>
</dbReference>
<accession>A0AAJ1TMX5</accession>
<dbReference type="InterPro" id="IPR021851">
    <property type="entry name" value="DUF3455"/>
</dbReference>
<dbReference type="PANTHER" id="PTHR35567">
    <property type="entry name" value="MALATE DEHYDROGENASE (AFU_ORTHOLOGUE AFUA_2G13800)"/>
    <property type="match status" value="1"/>
</dbReference>
<reference evidence="1" key="1">
    <citation type="submission" date="2023-07" db="EMBL/GenBank/DDBJ databases">
        <title>Genomic Encyclopedia of Type Strains, Phase IV (KMG-IV): sequencing the most valuable type-strain genomes for metagenomic binning, comparative biology and taxonomic classification.</title>
        <authorList>
            <person name="Goeker M."/>
        </authorList>
    </citation>
    <scope>NUCLEOTIDE SEQUENCE</scope>
    <source>
        <strain evidence="1">DSM 19569</strain>
    </source>
</reference>
<dbReference type="PANTHER" id="PTHR35567:SF1">
    <property type="entry name" value="CONSERVED FUNGAL PROTEIN (AFU_ORTHOLOGUE AFUA_1G14230)"/>
    <property type="match status" value="1"/>
</dbReference>
<evidence type="ECO:0000313" key="2">
    <source>
        <dbReference type="Proteomes" id="UP001223420"/>
    </source>
</evidence>
<evidence type="ECO:0000313" key="1">
    <source>
        <dbReference type="EMBL" id="MDQ0541281.1"/>
    </source>
</evidence>
<dbReference type="Pfam" id="PF11937">
    <property type="entry name" value="DUF3455"/>
    <property type="match status" value="1"/>
</dbReference>
<name>A0AAJ1TMX5_9HYPH</name>
<dbReference type="Proteomes" id="UP001223420">
    <property type="component" value="Unassembled WGS sequence"/>
</dbReference>
<sequence length="129" mass="13507">MSIASFAARGAQIYTCIAGEGAPVWSAAKPDADLAQPDGRVVGRHFEGPTWEIQDGSRVVGSVIDQAPAPQPHAVAWLMLSAHATGSGMLAGTRYVLRSDTDGGEKPAGGCTPGQTVRVPYTATYTFYR</sequence>
<organism evidence="1 2">
    <name type="scientific">Methylobacterium brachiatum</name>
    <dbReference type="NCBI Taxonomy" id="269660"/>
    <lineage>
        <taxon>Bacteria</taxon>
        <taxon>Pseudomonadati</taxon>
        <taxon>Pseudomonadota</taxon>
        <taxon>Alphaproteobacteria</taxon>
        <taxon>Hyphomicrobiales</taxon>
        <taxon>Methylobacteriaceae</taxon>
        <taxon>Methylobacterium</taxon>
    </lineage>
</organism>
<proteinExistence type="predicted"/>
<dbReference type="AlphaFoldDB" id="A0AAJ1TMX5"/>
<evidence type="ECO:0008006" key="3">
    <source>
        <dbReference type="Google" id="ProtNLM"/>
    </source>
</evidence>
<dbReference type="RefSeq" id="WP_230365093.1">
    <property type="nucleotide sequence ID" value="NZ_JAJALK010000001.1"/>
</dbReference>
<gene>
    <name evidence="1" type="ORF">QO001_000189</name>
</gene>